<feature type="transmembrane region" description="Helical" evidence="8">
    <location>
        <begin position="340"/>
        <end position="363"/>
    </location>
</feature>
<dbReference type="FunCoup" id="M0CV60">
    <property type="interactions" value="1"/>
</dbReference>
<feature type="transmembrane region" description="Helical" evidence="8">
    <location>
        <begin position="167"/>
        <end position="189"/>
    </location>
</feature>
<protein>
    <submittedName>
        <fullName evidence="9">Uncharacterized protein</fullName>
    </submittedName>
</protein>
<keyword evidence="5 8" id="KW-1133">Transmembrane helix</keyword>
<dbReference type="EMBL" id="AOIV01000041">
    <property type="protein sequence ID" value="ELZ27105.1"/>
    <property type="molecule type" value="Genomic_DNA"/>
</dbReference>
<gene>
    <name evidence="9" type="ORF">C474_17194</name>
</gene>
<evidence type="ECO:0000256" key="6">
    <source>
        <dbReference type="ARBA" id="ARBA00023136"/>
    </source>
</evidence>
<evidence type="ECO:0000256" key="5">
    <source>
        <dbReference type="ARBA" id="ARBA00022989"/>
    </source>
</evidence>
<dbReference type="eggNOG" id="arCOG00899">
    <property type="taxonomic scope" value="Archaea"/>
</dbReference>
<dbReference type="InParanoid" id="M0CV60"/>
<evidence type="ECO:0000256" key="1">
    <source>
        <dbReference type="ARBA" id="ARBA00004651"/>
    </source>
</evidence>
<proteinExistence type="inferred from homology"/>
<dbReference type="AlphaFoldDB" id="M0CV60"/>
<keyword evidence="3" id="KW-1003">Cell membrane</keyword>
<comment type="caution">
    <text evidence="9">The sequence shown here is derived from an EMBL/GenBank/DDBJ whole genome shotgun (WGS) entry which is preliminary data.</text>
</comment>
<dbReference type="InterPro" id="IPR022791">
    <property type="entry name" value="L-PG_synthase/AglD"/>
</dbReference>
<dbReference type="Proteomes" id="UP000011513">
    <property type="component" value="Unassembled WGS sequence"/>
</dbReference>
<comment type="subcellular location">
    <subcellularLocation>
        <location evidence="1">Cell membrane</location>
        <topology evidence="1">Multi-pass membrane protein</topology>
    </subcellularLocation>
</comment>
<feature type="region of interest" description="Disordered" evidence="7">
    <location>
        <begin position="1"/>
        <end position="51"/>
    </location>
</feature>
<dbReference type="PANTHER" id="PTHR39087:SF2">
    <property type="entry name" value="UPF0104 MEMBRANE PROTEIN MJ1595"/>
    <property type="match status" value="1"/>
</dbReference>
<evidence type="ECO:0000256" key="2">
    <source>
        <dbReference type="ARBA" id="ARBA00011061"/>
    </source>
</evidence>
<dbReference type="Pfam" id="PF03706">
    <property type="entry name" value="LPG_synthase_TM"/>
    <property type="match status" value="1"/>
</dbReference>
<dbReference type="GO" id="GO:0005886">
    <property type="term" value="C:plasma membrane"/>
    <property type="evidence" value="ECO:0007669"/>
    <property type="project" value="UniProtKB-SubCell"/>
</dbReference>
<accession>M0CV60</accession>
<evidence type="ECO:0000256" key="8">
    <source>
        <dbReference type="SAM" id="Phobius"/>
    </source>
</evidence>
<evidence type="ECO:0000256" key="3">
    <source>
        <dbReference type="ARBA" id="ARBA00022475"/>
    </source>
</evidence>
<organism evidence="9 10">
    <name type="scientific">Halogeometricum pallidum JCM 14848</name>
    <dbReference type="NCBI Taxonomy" id="1227487"/>
    <lineage>
        <taxon>Archaea</taxon>
        <taxon>Methanobacteriati</taxon>
        <taxon>Methanobacteriota</taxon>
        <taxon>Stenosarchaea group</taxon>
        <taxon>Halobacteria</taxon>
        <taxon>Halobacteriales</taxon>
        <taxon>Haloferacaceae</taxon>
        <taxon>Halogeometricum</taxon>
    </lineage>
</organism>
<comment type="similarity">
    <text evidence="2">Belongs to the UPF0104 family.</text>
</comment>
<name>M0CV60_HALPD</name>
<evidence type="ECO:0000256" key="7">
    <source>
        <dbReference type="SAM" id="MobiDB-lite"/>
    </source>
</evidence>
<keyword evidence="10" id="KW-1185">Reference proteome</keyword>
<dbReference type="PANTHER" id="PTHR39087">
    <property type="entry name" value="UPF0104 MEMBRANE PROTEIN MJ1595"/>
    <property type="match status" value="1"/>
</dbReference>
<feature type="transmembrane region" description="Helical" evidence="8">
    <location>
        <begin position="56"/>
        <end position="83"/>
    </location>
</feature>
<dbReference type="NCBIfam" id="TIGR00374">
    <property type="entry name" value="flippase-like domain"/>
    <property type="match status" value="1"/>
</dbReference>
<evidence type="ECO:0000313" key="10">
    <source>
        <dbReference type="Proteomes" id="UP000011513"/>
    </source>
</evidence>
<feature type="transmembrane region" description="Helical" evidence="8">
    <location>
        <begin position="369"/>
        <end position="388"/>
    </location>
</feature>
<feature type="transmembrane region" description="Helical" evidence="8">
    <location>
        <begin position="89"/>
        <end position="108"/>
    </location>
</feature>
<feature type="transmembrane region" description="Helical" evidence="8">
    <location>
        <begin position="282"/>
        <end position="303"/>
    </location>
</feature>
<feature type="transmembrane region" description="Helical" evidence="8">
    <location>
        <begin position="201"/>
        <end position="222"/>
    </location>
</feature>
<feature type="compositionally biased region" description="Acidic residues" evidence="7">
    <location>
        <begin position="20"/>
        <end position="31"/>
    </location>
</feature>
<reference evidence="9 10" key="1">
    <citation type="journal article" date="2014" name="PLoS Genet.">
        <title>Phylogenetically driven sequencing of extremely halophilic archaea reveals strategies for static and dynamic osmo-response.</title>
        <authorList>
            <person name="Becker E.A."/>
            <person name="Seitzer P.M."/>
            <person name="Tritt A."/>
            <person name="Larsen D."/>
            <person name="Krusor M."/>
            <person name="Yao A.I."/>
            <person name="Wu D."/>
            <person name="Madern D."/>
            <person name="Eisen J.A."/>
            <person name="Darling A.E."/>
            <person name="Facciotti M.T."/>
        </authorList>
    </citation>
    <scope>NUCLEOTIDE SEQUENCE [LARGE SCALE GENOMIC DNA]</scope>
    <source>
        <strain evidence="9 10">JCM 14848</strain>
    </source>
</reference>
<keyword evidence="4 8" id="KW-0812">Transmembrane</keyword>
<sequence>MKGDIRLAAKKRPERGAGADDAETSVEPDDGTELKSVGPLRGDVDSPRTRSRARPAVRAVAGLALAFLVLAVFVSLTGGWAVLRALTRADPGVTVAAALAGVLAISLWGESLRRALQRAHPVGGLRYRLAYLSGDFARQVLPMGRLSGSAIIGYAVSRPFDVQYEEALAAVTVTDLLNLLSAVTVSAFGLSLLFESATGDVLTFIVGLAGAVVVVGAAAYLATRRRDLLERVVVAVVAVGHRLAARFGATTLERHLHPHSVERRVESYFRTLDAVADDRRRVASVACFAALGWVSFAAALAGAGAALDVSVPVAAALFVAPASGLVGWSPLPGGSGGVEVAVTTGLVATAGVPVSAAAAVALLYRVCSYWSVVCVDAVATGLLATLYAE</sequence>
<keyword evidence="6 8" id="KW-0472">Membrane</keyword>
<evidence type="ECO:0000313" key="9">
    <source>
        <dbReference type="EMBL" id="ELZ27105.1"/>
    </source>
</evidence>
<evidence type="ECO:0000256" key="4">
    <source>
        <dbReference type="ARBA" id="ARBA00022692"/>
    </source>
</evidence>